<dbReference type="RefSeq" id="WP_338392607.1">
    <property type="nucleotide sequence ID" value="NZ_AP025314.1"/>
</dbReference>
<name>A0AAU9CG11_9BACT</name>
<reference evidence="1 2" key="1">
    <citation type="submission" date="2021-12" db="EMBL/GenBank/DDBJ databases">
        <title>Genome sequencing of bacteria with rrn-lacking chromosome and rrn-plasmid.</title>
        <authorList>
            <person name="Anda M."/>
            <person name="Iwasaki W."/>
        </authorList>
    </citation>
    <scope>NUCLEOTIDE SEQUENCE [LARGE SCALE GENOMIC DNA]</scope>
    <source>
        <strain evidence="1 2">DSM 100852</strain>
    </source>
</reference>
<dbReference type="KEGG" id="fax:FUAX_35230"/>
<sequence>MAIISKKKTIYPIGNELREYLLKYNRGNALPLRYEDLLEFDSSMTLYDKHNEDTLWETVLYHPLEMDRIHSGLKSIYATLKTGGDVSVIDHLYVERIDLCIYGNTRPFRIRMVNKINDLFDYFYIKKVDASRVYGLELEHLLSPNTMNFLVNEDTLVEEHIQGIPGDQFITQHLDTPWLNEIRLAKEFVKFNERCFVRLLGDMHSSNFVVEVIPDFDEIHYRIRAIDFDQQSYEGRRAIYMPQFFKQNNPIIKIGLKHMQPELELQYQKEERMRIAKRVAASKIRQKSLIQIMKRDTVAPPEHALTLRTELSEIYADSSFDRCRNMGEILETSLRMLSKQPTRPRPQSN</sequence>
<dbReference type="Proteomes" id="UP001348817">
    <property type="component" value="Chromosome"/>
</dbReference>
<dbReference type="AlphaFoldDB" id="A0AAU9CG11"/>
<accession>A0AAU9CG11</accession>
<keyword evidence="2" id="KW-1185">Reference proteome</keyword>
<dbReference type="EMBL" id="AP025314">
    <property type="protein sequence ID" value="BDD11091.1"/>
    <property type="molecule type" value="Genomic_DNA"/>
</dbReference>
<gene>
    <name evidence="1" type="ORF">FUAX_35230</name>
</gene>
<protein>
    <submittedName>
        <fullName evidence="1">Uncharacterized protein</fullName>
    </submittedName>
</protein>
<proteinExistence type="predicted"/>
<evidence type="ECO:0000313" key="1">
    <source>
        <dbReference type="EMBL" id="BDD11091.1"/>
    </source>
</evidence>
<evidence type="ECO:0000313" key="2">
    <source>
        <dbReference type="Proteomes" id="UP001348817"/>
    </source>
</evidence>
<organism evidence="1 2">
    <name type="scientific">Fulvitalea axinellae</name>
    <dbReference type="NCBI Taxonomy" id="1182444"/>
    <lineage>
        <taxon>Bacteria</taxon>
        <taxon>Pseudomonadati</taxon>
        <taxon>Bacteroidota</taxon>
        <taxon>Cytophagia</taxon>
        <taxon>Cytophagales</taxon>
        <taxon>Persicobacteraceae</taxon>
        <taxon>Fulvitalea</taxon>
    </lineage>
</organism>